<dbReference type="GO" id="GO:0005886">
    <property type="term" value="C:plasma membrane"/>
    <property type="evidence" value="ECO:0007669"/>
    <property type="project" value="UniProtKB-SubCell"/>
</dbReference>
<dbReference type="GO" id="GO:0070053">
    <property type="term" value="F:thrombospondin receptor activity"/>
    <property type="evidence" value="ECO:0007669"/>
    <property type="project" value="InterPro"/>
</dbReference>
<evidence type="ECO:0000256" key="5">
    <source>
        <dbReference type="ARBA" id="ARBA00022729"/>
    </source>
</evidence>
<dbReference type="AlphaFoldDB" id="A0A8J6GYF5"/>
<dbReference type="GO" id="GO:0022409">
    <property type="term" value="P:positive regulation of cell-cell adhesion"/>
    <property type="evidence" value="ECO:0007669"/>
    <property type="project" value="InterPro"/>
</dbReference>
<organism evidence="13 14">
    <name type="scientific">Microtus ochrogaster</name>
    <name type="common">Prairie vole</name>
    <dbReference type="NCBI Taxonomy" id="79684"/>
    <lineage>
        <taxon>Eukaryota</taxon>
        <taxon>Metazoa</taxon>
        <taxon>Chordata</taxon>
        <taxon>Craniata</taxon>
        <taxon>Vertebrata</taxon>
        <taxon>Euteleostomi</taxon>
        <taxon>Mammalia</taxon>
        <taxon>Eutheria</taxon>
        <taxon>Euarchontoglires</taxon>
        <taxon>Glires</taxon>
        <taxon>Rodentia</taxon>
        <taxon>Myomorpha</taxon>
        <taxon>Muroidea</taxon>
        <taxon>Cricetidae</taxon>
        <taxon>Arvicolinae</taxon>
        <taxon>Microtus</taxon>
    </lineage>
</organism>
<feature type="transmembrane region" description="Helical" evidence="11">
    <location>
        <begin position="221"/>
        <end position="239"/>
    </location>
</feature>
<dbReference type="PROSITE" id="PS50835">
    <property type="entry name" value="IG_LIKE"/>
    <property type="match status" value="1"/>
</dbReference>
<evidence type="ECO:0000256" key="7">
    <source>
        <dbReference type="ARBA" id="ARBA00023157"/>
    </source>
</evidence>
<sequence>VQLLFKNIKSVMIRDCEKVVTIPCYVSNIKAKDTKELSLKWSFGKTSILNFGGHSNKYSKTFKFRSAQISIPALLKGNASLTLDRKEVKLGIYTCEVKQLNREGRHTVQLKKHLQKYKPNLINKKTIVLATSGLLLTMVVIVGASLYIPGNYSEKKSNGIIFLVIPLVIPVFLQYHKFMPAIGRTLHAMIILTVVQALGFALALLGLYFSINECPPKYGPLLVTGLFIVTLVELLGLIYMKWLGKSALFCYPLS</sequence>
<evidence type="ECO:0000313" key="13">
    <source>
        <dbReference type="EMBL" id="KAH0519103.1"/>
    </source>
</evidence>
<feature type="transmembrane region" description="Helical" evidence="11">
    <location>
        <begin position="188"/>
        <end position="209"/>
    </location>
</feature>
<feature type="domain" description="Ig-like" evidence="12">
    <location>
        <begin position="1"/>
        <end position="111"/>
    </location>
</feature>
<dbReference type="InterPro" id="IPR006704">
    <property type="entry name" value="CD47"/>
</dbReference>
<evidence type="ECO:0000256" key="6">
    <source>
        <dbReference type="ARBA" id="ARBA00022889"/>
    </source>
</evidence>
<dbReference type="InterPro" id="IPR013783">
    <property type="entry name" value="Ig-like_fold"/>
</dbReference>
<dbReference type="CDD" id="cd16090">
    <property type="entry name" value="IgV_CD47"/>
    <property type="match status" value="1"/>
</dbReference>
<keyword evidence="7" id="KW-1015">Disulfide bond</keyword>
<keyword evidence="8" id="KW-0873">Pyrrolidone carboxylic acid</keyword>
<proteinExistence type="predicted"/>
<name>A0A8J6GYF5_MICOH</name>
<evidence type="ECO:0000256" key="4">
    <source>
        <dbReference type="ARBA" id="ARBA00022553"/>
    </source>
</evidence>
<dbReference type="InterPro" id="IPR007110">
    <property type="entry name" value="Ig-like_dom"/>
</dbReference>
<dbReference type="GO" id="GO:0070062">
    <property type="term" value="C:extracellular exosome"/>
    <property type="evidence" value="ECO:0007669"/>
    <property type="project" value="TreeGrafter"/>
</dbReference>
<keyword evidence="11" id="KW-0812">Transmembrane</keyword>
<dbReference type="Proteomes" id="UP000710432">
    <property type="component" value="Unassembled WGS sequence"/>
</dbReference>
<evidence type="ECO:0000256" key="10">
    <source>
        <dbReference type="ARBA" id="ARBA00033289"/>
    </source>
</evidence>
<evidence type="ECO:0000256" key="11">
    <source>
        <dbReference type="SAM" id="Phobius"/>
    </source>
</evidence>
<feature type="transmembrane region" description="Helical" evidence="11">
    <location>
        <begin position="160"/>
        <end position="176"/>
    </location>
</feature>
<dbReference type="GO" id="GO:0007155">
    <property type="term" value="P:cell adhesion"/>
    <property type="evidence" value="ECO:0007669"/>
    <property type="project" value="UniProtKB-KW"/>
</dbReference>
<feature type="non-terminal residue" evidence="13">
    <location>
        <position position="1"/>
    </location>
</feature>
<feature type="transmembrane region" description="Helical" evidence="11">
    <location>
        <begin position="126"/>
        <end position="148"/>
    </location>
</feature>
<keyword evidence="11" id="KW-0472">Membrane</keyword>
<keyword evidence="4" id="KW-0597">Phosphoprotein</keyword>
<protein>
    <recommendedName>
        <fullName evidence="2">Leukocyte surface antigen CD47</fullName>
    </recommendedName>
    <alternativeName>
        <fullName evidence="10">Integrin-associated protein</fullName>
    </alternativeName>
</protein>
<evidence type="ECO:0000256" key="8">
    <source>
        <dbReference type="ARBA" id="ARBA00023283"/>
    </source>
</evidence>
<dbReference type="InterPro" id="IPR013147">
    <property type="entry name" value="CD47-like_TM"/>
</dbReference>
<dbReference type="InterPro" id="IPR037805">
    <property type="entry name" value="IgV_CD47"/>
</dbReference>
<accession>A0A8J6GYF5</accession>
<evidence type="ECO:0000313" key="14">
    <source>
        <dbReference type="Proteomes" id="UP000710432"/>
    </source>
</evidence>
<dbReference type="PANTHER" id="PTHR10613:SF0">
    <property type="entry name" value="LEUKOCYTE SURFACE ANTIGEN CD47"/>
    <property type="match status" value="1"/>
</dbReference>
<dbReference type="EMBL" id="JAATJU010007988">
    <property type="protein sequence ID" value="KAH0519103.1"/>
    <property type="molecule type" value="Genomic_DNA"/>
</dbReference>
<keyword evidence="9" id="KW-0393">Immunoglobulin domain</keyword>
<evidence type="ECO:0000256" key="2">
    <source>
        <dbReference type="ARBA" id="ARBA00015454"/>
    </source>
</evidence>
<comment type="subcellular location">
    <subcellularLocation>
        <location evidence="1">Cell membrane</location>
        <topology evidence="1">Multi-pass membrane protein</topology>
    </subcellularLocation>
</comment>
<evidence type="ECO:0000256" key="1">
    <source>
        <dbReference type="ARBA" id="ARBA00004651"/>
    </source>
</evidence>
<keyword evidence="5" id="KW-0732">Signal</keyword>
<reference evidence="13" key="1">
    <citation type="submission" date="2020-03" db="EMBL/GenBank/DDBJ databases">
        <title>Studies in the Genomics of Life Span.</title>
        <authorList>
            <person name="Glass D."/>
        </authorList>
    </citation>
    <scope>NUCLEOTIDE SEQUENCE</scope>
    <source>
        <strain evidence="13">LTLLF</strain>
        <tissue evidence="13">Muscle</tissue>
    </source>
</reference>
<gene>
    <name evidence="13" type="ORF">LTLLF_113280</name>
</gene>
<dbReference type="Gene3D" id="2.60.40.10">
    <property type="entry name" value="Immunoglobulins"/>
    <property type="match status" value="1"/>
</dbReference>
<evidence type="ECO:0000259" key="12">
    <source>
        <dbReference type="PROSITE" id="PS50835"/>
    </source>
</evidence>
<evidence type="ECO:0000256" key="3">
    <source>
        <dbReference type="ARBA" id="ARBA00022475"/>
    </source>
</evidence>
<evidence type="ECO:0000256" key="9">
    <source>
        <dbReference type="ARBA" id="ARBA00023319"/>
    </source>
</evidence>
<dbReference type="PANTHER" id="PTHR10613">
    <property type="entry name" value="LEUKOCYTE SURFACE ANTIGEN CD47"/>
    <property type="match status" value="1"/>
</dbReference>
<comment type="caution">
    <text evidence="13">The sequence shown here is derived from an EMBL/GenBank/DDBJ whole genome shotgun (WGS) entry which is preliminary data.</text>
</comment>
<keyword evidence="6" id="KW-0130">Cell adhesion</keyword>
<dbReference type="Pfam" id="PF04549">
    <property type="entry name" value="CD47"/>
    <property type="match status" value="1"/>
</dbReference>
<dbReference type="GO" id="GO:0050766">
    <property type="term" value="P:positive regulation of phagocytosis"/>
    <property type="evidence" value="ECO:0007669"/>
    <property type="project" value="InterPro"/>
</dbReference>
<keyword evidence="3" id="KW-1003">Cell membrane</keyword>
<dbReference type="GO" id="GO:0050729">
    <property type="term" value="P:positive regulation of inflammatory response"/>
    <property type="evidence" value="ECO:0007669"/>
    <property type="project" value="InterPro"/>
</dbReference>
<keyword evidence="11" id="KW-1133">Transmembrane helix</keyword>